<organism evidence="1 2">
    <name type="scientific">Candidatus Scatousia excrementigallinarum</name>
    <dbReference type="NCBI Taxonomy" id="2840935"/>
    <lineage>
        <taxon>Bacteria</taxon>
        <taxon>Candidatus Scatousia</taxon>
    </lineage>
</organism>
<gene>
    <name evidence="1" type="ORF">IAC10_01380</name>
</gene>
<sequence length="83" mass="9826">MYIIELLIKYFKKDKFMEVLEQHDEETALNPLEEIPEIDSDEYCEHIFMPVDSTGETLACSKCGLIVNKKDLKYKNFFMNKNL</sequence>
<dbReference type="AlphaFoldDB" id="A0A9D1JLT8"/>
<accession>A0A9D1JLT8</accession>
<name>A0A9D1JLT8_9BACT</name>
<comment type="caution">
    <text evidence="1">The sequence shown here is derived from an EMBL/GenBank/DDBJ whole genome shotgun (WGS) entry which is preliminary data.</text>
</comment>
<proteinExistence type="predicted"/>
<evidence type="ECO:0000313" key="1">
    <source>
        <dbReference type="EMBL" id="HIS35271.1"/>
    </source>
</evidence>
<reference evidence="1" key="1">
    <citation type="submission" date="2020-10" db="EMBL/GenBank/DDBJ databases">
        <authorList>
            <person name="Gilroy R."/>
        </authorList>
    </citation>
    <scope>NUCLEOTIDE SEQUENCE</scope>
    <source>
        <strain evidence="1">6276</strain>
    </source>
</reference>
<dbReference type="EMBL" id="DVIU01000029">
    <property type="protein sequence ID" value="HIS35271.1"/>
    <property type="molecule type" value="Genomic_DNA"/>
</dbReference>
<evidence type="ECO:0000313" key="2">
    <source>
        <dbReference type="Proteomes" id="UP000823928"/>
    </source>
</evidence>
<protein>
    <submittedName>
        <fullName evidence="1">Uncharacterized protein</fullName>
    </submittedName>
</protein>
<dbReference type="Proteomes" id="UP000823928">
    <property type="component" value="Unassembled WGS sequence"/>
</dbReference>
<reference evidence="1" key="2">
    <citation type="journal article" date="2021" name="PeerJ">
        <title>Extensive microbial diversity within the chicken gut microbiome revealed by metagenomics and culture.</title>
        <authorList>
            <person name="Gilroy R."/>
            <person name="Ravi A."/>
            <person name="Getino M."/>
            <person name="Pursley I."/>
            <person name="Horton D.L."/>
            <person name="Alikhan N.F."/>
            <person name="Baker D."/>
            <person name="Gharbi K."/>
            <person name="Hall N."/>
            <person name="Watson M."/>
            <person name="Adriaenssens E.M."/>
            <person name="Foster-Nyarko E."/>
            <person name="Jarju S."/>
            <person name="Secka A."/>
            <person name="Antonio M."/>
            <person name="Oren A."/>
            <person name="Chaudhuri R.R."/>
            <person name="La Ragione R."/>
            <person name="Hildebrand F."/>
            <person name="Pallen M.J."/>
        </authorList>
    </citation>
    <scope>NUCLEOTIDE SEQUENCE</scope>
    <source>
        <strain evidence="1">6276</strain>
    </source>
</reference>